<dbReference type="InterPro" id="IPR020594">
    <property type="entry name" value="Ribosomal_bL9_bac/chp"/>
</dbReference>
<dbReference type="GO" id="GO:0005840">
    <property type="term" value="C:ribosome"/>
    <property type="evidence" value="ECO:0007669"/>
    <property type="project" value="UniProtKB-KW"/>
</dbReference>
<dbReference type="SUPFAM" id="SSF55653">
    <property type="entry name" value="Ribosomal protein L9 C-domain"/>
    <property type="match status" value="1"/>
</dbReference>
<dbReference type="Gene3D" id="3.10.430.100">
    <property type="entry name" value="Ribosomal protein L9, C-terminal domain"/>
    <property type="match status" value="1"/>
</dbReference>
<feature type="domain" description="Ribosomal protein L9" evidence="8">
    <location>
        <begin position="13"/>
        <end position="40"/>
    </location>
</feature>
<dbReference type="PROSITE" id="PS00651">
    <property type="entry name" value="RIBOSOMAL_L9"/>
    <property type="match status" value="1"/>
</dbReference>
<dbReference type="InterPro" id="IPR009027">
    <property type="entry name" value="Ribosomal_bL9/RNase_H1_N"/>
</dbReference>
<name>A0A7C4MKF0_9BACT</name>
<evidence type="ECO:0000256" key="4">
    <source>
        <dbReference type="ARBA" id="ARBA00022980"/>
    </source>
</evidence>
<dbReference type="GO" id="GO:0006412">
    <property type="term" value="P:translation"/>
    <property type="evidence" value="ECO:0007669"/>
    <property type="project" value="UniProtKB-UniRule"/>
</dbReference>
<proteinExistence type="inferred from homology"/>
<comment type="similarity">
    <text evidence="1 7">Belongs to the bacterial ribosomal protein bL9 family.</text>
</comment>
<comment type="function">
    <text evidence="7">Binds to the 23S rRNA.</text>
</comment>
<dbReference type="AlphaFoldDB" id="A0A7C4MKF0"/>
<evidence type="ECO:0000256" key="5">
    <source>
        <dbReference type="ARBA" id="ARBA00023274"/>
    </source>
</evidence>
<dbReference type="SUPFAM" id="SSF55658">
    <property type="entry name" value="L9 N-domain-like"/>
    <property type="match status" value="1"/>
</dbReference>
<dbReference type="GO" id="GO:0019843">
    <property type="term" value="F:rRNA binding"/>
    <property type="evidence" value="ECO:0007669"/>
    <property type="project" value="UniProtKB-UniRule"/>
</dbReference>
<keyword evidence="2 7" id="KW-0699">rRNA-binding</keyword>
<keyword evidence="4 7" id="KW-0689">Ribosomal protein</keyword>
<dbReference type="InterPro" id="IPR036935">
    <property type="entry name" value="Ribosomal_bL9_N_sf"/>
</dbReference>
<dbReference type="Pfam" id="PF03948">
    <property type="entry name" value="Ribosomal_L9_C"/>
    <property type="match status" value="1"/>
</dbReference>
<dbReference type="GO" id="GO:1990904">
    <property type="term" value="C:ribonucleoprotein complex"/>
    <property type="evidence" value="ECO:0007669"/>
    <property type="project" value="UniProtKB-KW"/>
</dbReference>
<dbReference type="InterPro" id="IPR000244">
    <property type="entry name" value="Ribosomal_bL9"/>
</dbReference>
<dbReference type="EMBL" id="DSUH01000035">
    <property type="protein sequence ID" value="HGU31522.1"/>
    <property type="molecule type" value="Genomic_DNA"/>
</dbReference>
<evidence type="ECO:0000313" key="9">
    <source>
        <dbReference type="EMBL" id="HGU31522.1"/>
    </source>
</evidence>
<evidence type="ECO:0000259" key="8">
    <source>
        <dbReference type="PROSITE" id="PS00651"/>
    </source>
</evidence>
<accession>A0A7C4MKF0</accession>
<comment type="caution">
    <text evidence="9">The sequence shown here is derived from an EMBL/GenBank/DDBJ whole genome shotgun (WGS) entry which is preliminary data.</text>
</comment>
<dbReference type="Pfam" id="PF01281">
    <property type="entry name" value="Ribosomal_L9_N"/>
    <property type="match status" value="1"/>
</dbReference>
<gene>
    <name evidence="7" type="primary">rplI</name>
    <name evidence="9" type="ORF">ENS29_01540</name>
</gene>
<keyword evidence="5 7" id="KW-0687">Ribonucleoprotein</keyword>
<dbReference type="HAMAP" id="MF_00503">
    <property type="entry name" value="Ribosomal_bL9"/>
    <property type="match status" value="1"/>
</dbReference>
<dbReference type="NCBIfam" id="TIGR00158">
    <property type="entry name" value="L9"/>
    <property type="match status" value="1"/>
</dbReference>
<keyword evidence="3 7" id="KW-0694">RNA-binding</keyword>
<evidence type="ECO:0000256" key="7">
    <source>
        <dbReference type="HAMAP-Rule" id="MF_00503"/>
    </source>
</evidence>
<dbReference type="GO" id="GO:0003735">
    <property type="term" value="F:structural constituent of ribosome"/>
    <property type="evidence" value="ECO:0007669"/>
    <property type="project" value="InterPro"/>
</dbReference>
<organism evidence="9">
    <name type="scientific">Desulfatirhabdium butyrativorans</name>
    <dbReference type="NCBI Taxonomy" id="340467"/>
    <lineage>
        <taxon>Bacteria</taxon>
        <taxon>Pseudomonadati</taxon>
        <taxon>Thermodesulfobacteriota</taxon>
        <taxon>Desulfobacteria</taxon>
        <taxon>Desulfobacterales</taxon>
        <taxon>Desulfatirhabdiaceae</taxon>
        <taxon>Desulfatirhabdium</taxon>
    </lineage>
</organism>
<sequence length="147" mass="16161">MQVILKETIESLGTVGSEVKVADGYARNYLLPQGKALPANEHNRKIMEQQKSKIALMLAKEKAGAEETAKRISGAVVQIRAKVSEENRLYGSVGVRDIAEALKEIGIDVEKKMILLAEPIKTVGSYTVPIRVYKEVEPEITVEVLAE</sequence>
<dbReference type="InterPro" id="IPR036791">
    <property type="entry name" value="Ribosomal_bL9_C_sf"/>
</dbReference>
<protein>
    <recommendedName>
        <fullName evidence="6 7">Large ribosomal subunit protein bL9</fullName>
    </recommendedName>
</protein>
<dbReference type="PANTHER" id="PTHR21368">
    <property type="entry name" value="50S RIBOSOMAL PROTEIN L9"/>
    <property type="match status" value="1"/>
</dbReference>
<evidence type="ECO:0000256" key="2">
    <source>
        <dbReference type="ARBA" id="ARBA00022730"/>
    </source>
</evidence>
<dbReference type="InterPro" id="IPR020070">
    <property type="entry name" value="Ribosomal_bL9_N"/>
</dbReference>
<dbReference type="InterPro" id="IPR020069">
    <property type="entry name" value="Ribosomal_bL9_C"/>
</dbReference>
<evidence type="ECO:0000256" key="1">
    <source>
        <dbReference type="ARBA" id="ARBA00010605"/>
    </source>
</evidence>
<evidence type="ECO:0000256" key="3">
    <source>
        <dbReference type="ARBA" id="ARBA00022884"/>
    </source>
</evidence>
<reference evidence="9" key="1">
    <citation type="journal article" date="2020" name="mSystems">
        <title>Genome- and Community-Level Interaction Insights into Carbon Utilization and Element Cycling Functions of Hydrothermarchaeota in Hydrothermal Sediment.</title>
        <authorList>
            <person name="Zhou Z."/>
            <person name="Liu Y."/>
            <person name="Xu W."/>
            <person name="Pan J."/>
            <person name="Luo Z.H."/>
            <person name="Li M."/>
        </authorList>
    </citation>
    <scope>NUCLEOTIDE SEQUENCE [LARGE SCALE GENOMIC DNA]</scope>
    <source>
        <strain evidence="9">SpSt-477</strain>
    </source>
</reference>
<evidence type="ECO:0000256" key="6">
    <source>
        <dbReference type="ARBA" id="ARBA00035292"/>
    </source>
</evidence>
<dbReference type="Gene3D" id="3.40.5.10">
    <property type="entry name" value="Ribosomal protein L9, N-terminal domain"/>
    <property type="match status" value="1"/>
</dbReference>